<evidence type="ECO:0000313" key="1">
    <source>
        <dbReference type="EMBL" id="KAK4420682.1"/>
    </source>
</evidence>
<name>A0AAE1XZB1_9LAMI</name>
<dbReference type="AlphaFoldDB" id="A0AAE1XZB1"/>
<sequence length="171" mass="18634">MGIWEFIGSKAESVKRNAPDVTPLKSACRTSYSHGSDAFSKIDQAVGTNRFGQLMPDDETKSKIGVFTTKFAKNAGLYAIQEGYKLIPGGVAFSKILTETLNDVKHENPKVGELEVSGEKLPTLQKRSTGDRNLIDGAEMHVGRGVWNQSPTTDGVPTSKSPEDVIRVFMM</sequence>
<organism evidence="1 2">
    <name type="scientific">Sesamum alatum</name>
    <dbReference type="NCBI Taxonomy" id="300844"/>
    <lineage>
        <taxon>Eukaryota</taxon>
        <taxon>Viridiplantae</taxon>
        <taxon>Streptophyta</taxon>
        <taxon>Embryophyta</taxon>
        <taxon>Tracheophyta</taxon>
        <taxon>Spermatophyta</taxon>
        <taxon>Magnoliopsida</taxon>
        <taxon>eudicotyledons</taxon>
        <taxon>Gunneridae</taxon>
        <taxon>Pentapetalae</taxon>
        <taxon>asterids</taxon>
        <taxon>lamiids</taxon>
        <taxon>Lamiales</taxon>
        <taxon>Pedaliaceae</taxon>
        <taxon>Sesamum</taxon>
    </lineage>
</organism>
<proteinExistence type="predicted"/>
<dbReference type="Proteomes" id="UP001293254">
    <property type="component" value="Unassembled WGS sequence"/>
</dbReference>
<accession>A0AAE1XZB1</accession>
<reference evidence="1" key="1">
    <citation type="submission" date="2020-06" db="EMBL/GenBank/DDBJ databases">
        <authorList>
            <person name="Li T."/>
            <person name="Hu X."/>
            <person name="Zhang T."/>
            <person name="Song X."/>
            <person name="Zhang H."/>
            <person name="Dai N."/>
            <person name="Sheng W."/>
            <person name="Hou X."/>
            <person name="Wei L."/>
        </authorList>
    </citation>
    <scope>NUCLEOTIDE SEQUENCE</scope>
    <source>
        <strain evidence="1">3651</strain>
        <tissue evidence="1">Leaf</tissue>
    </source>
</reference>
<keyword evidence="2" id="KW-1185">Reference proteome</keyword>
<gene>
    <name evidence="1" type="ORF">Salat_2018700</name>
</gene>
<protein>
    <submittedName>
        <fullName evidence="1">Uncharacterized protein</fullName>
    </submittedName>
</protein>
<comment type="caution">
    <text evidence="1">The sequence shown here is derived from an EMBL/GenBank/DDBJ whole genome shotgun (WGS) entry which is preliminary data.</text>
</comment>
<evidence type="ECO:0000313" key="2">
    <source>
        <dbReference type="Proteomes" id="UP001293254"/>
    </source>
</evidence>
<reference evidence="1" key="2">
    <citation type="journal article" date="2024" name="Plant">
        <title>Genomic evolution and insights into agronomic trait innovations of Sesamum species.</title>
        <authorList>
            <person name="Miao H."/>
            <person name="Wang L."/>
            <person name="Qu L."/>
            <person name="Liu H."/>
            <person name="Sun Y."/>
            <person name="Le M."/>
            <person name="Wang Q."/>
            <person name="Wei S."/>
            <person name="Zheng Y."/>
            <person name="Lin W."/>
            <person name="Duan Y."/>
            <person name="Cao H."/>
            <person name="Xiong S."/>
            <person name="Wang X."/>
            <person name="Wei L."/>
            <person name="Li C."/>
            <person name="Ma Q."/>
            <person name="Ju M."/>
            <person name="Zhao R."/>
            <person name="Li G."/>
            <person name="Mu C."/>
            <person name="Tian Q."/>
            <person name="Mei H."/>
            <person name="Zhang T."/>
            <person name="Gao T."/>
            <person name="Zhang H."/>
        </authorList>
    </citation>
    <scope>NUCLEOTIDE SEQUENCE</scope>
    <source>
        <strain evidence="1">3651</strain>
    </source>
</reference>
<dbReference type="EMBL" id="JACGWO010000008">
    <property type="protein sequence ID" value="KAK4420682.1"/>
    <property type="molecule type" value="Genomic_DNA"/>
</dbReference>